<keyword evidence="4 7" id="KW-0812">Transmembrane</keyword>
<feature type="transmembrane region" description="Helical" evidence="7">
    <location>
        <begin position="534"/>
        <end position="554"/>
    </location>
</feature>
<comment type="subcellular location">
    <subcellularLocation>
        <location evidence="1">Membrane</location>
        <topology evidence="1">Multi-pass membrane protein</topology>
    </subcellularLocation>
</comment>
<dbReference type="VEuPathDB" id="FungiDB:BTJ68_11829"/>
<accession>A0A1Z5SZA3</accession>
<keyword evidence="3" id="KW-0813">Transport</keyword>
<dbReference type="SUPFAM" id="SSF103473">
    <property type="entry name" value="MFS general substrate transporter"/>
    <property type="match status" value="1"/>
</dbReference>
<dbReference type="PROSITE" id="PS50850">
    <property type="entry name" value="MFS"/>
    <property type="match status" value="1"/>
</dbReference>
<evidence type="ECO:0000256" key="2">
    <source>
        <dbReference type="ARBA" id="ARBA00010992"/>
    </source>
</evidence>
<evidence type="ECO:0000256" key="1">
    <source>
        <dbReference type="ARBA" id="ARBA00004141"/>
    </source>
</evidence>
<keyword evidence="11" id="KW-1185">Reference proteome</keyword>
<dbReference type="InParanoid" id="A0A1Z5SZA3"/>
<feature type="transmembrane region" description="Helical" evidence="7">
    <location>
        <begin position="618"/>
        <end position="643"/>
    </location>
</feature>
<evidence type="ECO:0000256" key="6">
    <source>
        <dbReference type="ARBA" id="ARBA00023136"/>
    </source>
</evidence>
<dbReference type="InterPro" id="IPR001394">
    <property type="entry name" value="Peptidase_C19_UCH"/>
</dbReference>
<dbReference type="Pfam" id="PF00083">
    <property type="entry name" value="Sugar_tr"/>
    <property type="match status" value="1"/>
</dbReference>
<evidence type="ECO:0000256" key="5">
    <source>
        <dbReference type="ARBA" id="ARBA00022989"/>
    </source>
</evidence>
<gene>
    <name evidence="10" type="ORF">BTJ68_11829</name>
</gene>
<feature type="transmembrane region" description="Helical" evidence="7">
    <location>
        <begin position="905"/>
        <end position="924"/>
    </location>
</feature>
<dbReference type="InterPro" id="IPR003663">
    <property type="entry name" value="Sugar/inositol_transpt"/>
</dbReference>
<dbReference type="InterPro" id="IPR050360">
    <property type="entry name" value="MFS_Sugar_Transporters"/>
</dbReference>
<organism evidence="10 11">
    <name type="scientific">Hortaea werneckii EXF-2000</name>
    <dbReference type="NCBI Taxonomy" id="1157616"/>
    <lineage>
        <taxon>Eukaryota</taxon>
        <taxon>Fungi</taxon>
        <taxon>Dikarya</taxon>
        <taxon>Ascomycota</taxon>
        <taxon>Pezizomycotina</taxon>
        <taxon>Dothideomycetes</taxon>
        <taxon>Dothideomycetidae</taxon>
        <taxon>Mycosphaerellales</taxon>
        <taxon>Teratosphaeriaceae</taxon>
        <taxon>Hortaea</taxon>
    </lineage>
</organism>
<dbReference type="PANTHER" id="PTHR48022">
    <property type="entry name" value="PLASTIDIC GLUCOSE TRANSPORTER 4"/>
    <property type="match status" value="1"/>
</dbReference>
<feature type="transmembrane region" description="Helical" evidence="7">
    <location>
        <begin position="655"/>
        <end position="675"/>
    </location>
</feature>
<dbReference type="PRINTS" id="PR00171">
    <property type="entry name" value="SUGRTRNSPORT"/>
</dbReference>
<evidence type="ECO:0000259" key="9">
    <source>
        <dbReference type="PROSITE" id="PS50850"/>
    </source>
</evidence>
<dbReference type="GO" id="GO:0016579">
    <property type="term" value="P:protein deubiquitination"/>
    <property type="evidence" value="ECO:0007669"/>
    <property type="project" value="InterPro"/>
</dbReference>
<feature type="domain" description="USP" evidence="8">
    <location>
        <begin position="137"/>
        <end position="492"/>
    </location>
</feature>
<feature type="transmembrane region" description="Helical" evidence="7">
    <location>
        <begin position="807"/>
        <end position="824"/>
    </location>
</feature>
<feature type="transmembrane region" description="Helical" evidence="7">
    <location>
        <begin position="585"/>
        <end position="606"/>
    </location>
</feature>
<evidence type="ECO:0000256" key="3">
    <source>
        <dbReference type="ARBA" id="ARBA00022448"/>
    </source>
</evidence>
<dbReference type="Pfam" id="PF00443">
    <property type="entry name" value="UCH"/>
    <property type="match status" value="1"/>
</dbReference>
<dbReference type="PROSITE" id="PS00216">
    <property type="entry name" value="SUGAR_TRANSPORT_1"/>
    <property type="match status" value="1"/>
</dbReference>
<feature type="transmembrane region" description="Helical" evidence="7">
    <location>
        <begin position="561"/>
        <end position="579"/>
    </location>
</feature>
<feature type="transmembrane region" description="Helical" evidence="7">
    <location>
        <begin position="875"/>
        <end position="899"/>
    </location>
</feature>
<sequence length="980" mass="107049">MTMDGRLQIDYHRLLEDPTSAGVTVIYGLLAIYALHQLCAYLDYPVLPPHELVWNAIVYIVPTRLLLDADRRHALSDEGMLSQTHAAKSEALRKAFGLGGGALSHKLVGGESILSGRSTSWFGGSNDMQEPTTDAPAGLGNWDNSCYQNSVLQGLSSLDSMKQYLNWLGSKTGCQNSTNASLKETIEKLSAASNNGKQLWTPAKLKNMSSWQQQDAQEYFSKIMDELDKEAAKAVADVKDQVGLEVIARNGDSTEKKARVGDAVNSLPRNPMEGLLAQRVACTRCGFSEGLSMIPFNCLTVPLGSRAEYDIGECLDEYTTLEEISEVDCAKCTLLRSEEQIQKMLPEKDEPAHENGCDSTVMDQSKKSIGLPPELRVLAAKRLEAIQQAISNDDFSDKTLNDSCQIPKKAHVCSTKTRQAVLGRAPQSLVVHVNRSVFDEVTFGQRKNYASDRALQIAILRICNRHDLIMAIAGKRLQLTLAMTGAIAWVLQGYDQALMNGLLTLPSFIDTFPAIDTSTPRLADKNSTLQGTAVALYEVGAAIGALAMFFIGDWYGRKRPAMGAAVVVLIGVILQATSYGLAQLIVARIVTGLGVGSLTATIPSWVGESADANHRGRLVMLEGSGAIFGVMFVGWLELGFYFVPHNSAQEVSWRFPIAFQAVFPLTVLCIAPFLAESPRWLLSKDRHIEGRKVLARLENEPEDSELVSARMQIIIHSLYADSQGHPKNPFARTPNRHLNRTLLAVGINILAQMSGVNVITFYSNTIFQHTLGYDAVLSRVISGCMQTWQFVAATSAIFLVDRFGRRKLLLVGACFMVIANAGITGTESHVAGNPTIAGVSILFYFIALAAFPIGLFLVPFMYASEIAPLRIRAQVTAMSASANWMFNFLVAEVSPVAFANISWKYYTVYICTNSLTVLVVYLFLPETKGKSLEDIDACFISSTNALQPVKIAKTMHAGVAEELMATEKVGDHAEQVEKAM</sequence>
<evidence type="ECO:0000313" key="10">
    <source>
        <dbReference type="EMBL" id="OTA27481.1"/>
    </source>
</evidence>
<dbReference type="GO" id="GO:0004843">
    <property type="term" value="F:cysteine-type deubiquitinase activity"/>
    <property type="evidence" value="ECO:0007669"/>
    <property type="project" value="InterPro"/>
</dbReference>
<dbReference type="AlphaFoldDB" id="A0A1Z5SZA3"/>
<dbReference type="InterPro" id="IPR038765">
    <property type="entry name" value="Papain-like_cys_pep_sf"/>
</dbReference>
<evidence type="ECO:0008006" key="12">
    <source>
        <dbReference type="Google" id="ProtNLM"/>
    </source>
</evidence>
<evidence type="ECO:0000256" key="7">
    <source>
        <dbReference type="SAM" id="Phobius"/>
    </source>
</evidence>
<keyword evidence="5 7" id="KW-1133">Transmembrane helix</keyword>
<name>A0A1Z5SZA3_HORWE</name>
<feature type="transmembrane region" description="Helical" evidence="7">
    <location>
        <begin position="742"/>
        <end position="764"/>
    </location>
</feature>
<dbReference type="Proteomes" id="UP000194280">
    <property type="component" value="Unassembled WGS sequence"/>
</dbReference>
<reference evidence="10 11" key="1">
    <citation type="submission" date="2017-01" db="EMBL/GenBank/DDBJ databases">
        <title>The recent genome duplication of the halophilic yeast Hortaea werneckii: insights from long-read sequencing.</title>
        <authorList>
            <person name="Sinha S."/>
            <person name="Flibotte S."/>
            <person name="Neira M."/>
            <person name="Lenassi M."/>
            <person name="Gostincar C."/>
            <person name="Stajich J.E."/>
            <person name="Nislow C.E."/>
        </authorList>
    </citation>
    <scope>NUCLEOTIDE SEQUENCE [LARGE SCALE GENOMIC DNA]</scope>
    <source>
        <strain evidence="10 11">EXF-2000</strain>
    </source>
</reference>
<proteinExistence type="inferred from homology"/>
<dbReference type="InterPro" id="IPR005828">
    <property type="entry name" value="MFS_sugar_transport-like"/>
</dbReference>
<dbReference type="GO" id="GO:0016020">
    <property type="term" value="C:membrane"/>
    <property type="evidence" value="ECO:0007669"/>
    <property type="project" value="UniProtKB-SubCell"/>
</dbReference>
<evidence type="ECO:0000256" key="4">
    <source>
        <dbReference type="ARBA" id="ARBA00022692"/>
    </source>
</evidence>
<evidence type="ECO:0000259" key="8">
    <source>
        <dbReference type="PROSITE" id="PS50235"/>
    </source>
</evidence>
<dbReference type="InterPro" id="IPR020846">
    <property type="entry name" value="MFS_dom"/>
</dbReference>
<dbReference type="PANTHER" id="PTHR48022:SF68">
    <property type="entry name" value="MAJOR FACILITATOR SUPERFAMILY (MFS) PROFILE DOMAIN-CONTAINING PROTEIN-RELATED"/>
    <property type="match status" value="1"/>
</dbReference>
<dbReference type="NCBIfam" id="TIGR00879">
    <property type="entry name" value="SP"/>
    <property type="match status" value="1"/>
</dbReference>
<comment type="caution">
    <text evidence="10">The sequence shown here is derived from an EMBL/GenBank/DDBJ whole genome shotgun (WGS) entry which is preliminary data.</text>
</comment>
<dbReference type="SUPFAM" id="SSF54001">
    <property type="entry name" value="Cysteine proteinases"/>
    <property type="match status" value="1"/>
</dbReference>
<dbReference type="GO" id="GO:0005351">
    <property type="term" value="F:carbohydrate:proton symporter activity"/>
    <property type="evidence" value="ECO:0007669"/>
    <property type="project" value="TreeGrafter"/>
</dbReference>
<feature type="transmembrane region" description="Helical" evidence="7">
    <location>
        <begin position="836"/>
        <end position="863"/>
    </location>
</feature>
<dbReference type="InterPro" id="IPR028889">
    <property type="entry name" value="USP"/>
</dbReference>
<dbReference type="PROSITE" id="PS50235">
    <property type="entry name" value="USP_3"/>
    <property type="match status" value="1"/>
</dbReference>
<dbReference type="Gene3D" id="3.90.70.10">
    <property type="entry name" value="Cysteine proteinases"/>
    <property type="match status" value="1"/>
</dbReference>
<dbReference type="InterPro" id="IPR005829">
    <property type="entry name" value="Sugar_transporter_CS"/>
</dbReference>
<protein>
    <recommendedName>
        <fullName evidence="12">Major facilitator superfamily (MFS) profile domain-containing protein</fullName>
    </recommendedName>
</protein>
<keyword evidence="6 7" id="KW-0472">Membrane</keyword>
<dbReference type="EMBL" id="MUNK01000178">
    <property type="protein sequence ID" value="OTA27481.1"/>
    <property type="molecule type" value="Genomic_DNA"/>
</dbReference>
<dbReference type="Gene3D" id="1.20.1250.20">
    <property type="entry name" value="MFS general substrate transporter like domains"/>
    <property type="match status" value="1"/>
</dbReference>
<dbReference type="OrthoDB" id="6612291at2759"/>
<feature type="transmembrane region" description="Helical" evidence="7">
    <location>
        <begin position="776"/>
        <end position="800"/>
    </location>
</feature>
<evidence type="ECO:0000313" key="11">
    <source>
        <dbReference type="Proteomes" id="UP000194280"/>
    </source>
</evidence>
<comment type="similarity">
    <text evidence="2">Belongs to the major facilitator superfamily. Sugar transporter (TC 2.A.1.1) family.</text>
</comment>
<feature type="domain" description="Major facilitator superfamily (MFS) profile" evidence="9">
    <location>
        <begin position="481"/>
        <end position="928"/>
    </location>
</feature>
<dbReference type="InterPro" id="IPR036259">
    <property type="entry name" value="MFS_trans_sf"/>
</dbReference>